<dbReference type="PANTHER" id="PTHR46093:SF7">
    <property type="entry name" value="ACB DOMAIN-CONTAINING PROTEIN"/>
    <property type="match status" value="1"/>
</dbReference>
<dbReference type="InterPro" id="IPR015915">
    <property type="entry name" value="Kelch-typ_b-propeller"/>
</dbReference>
<dbReference type="AlphaFoldDB" id="A0A8S9G6Q1"/>
<dbReference type="SUPFAM" id="SSF47027">
    <property type="entry name" value="Acyl-CoA binding protein"/>
    <property type="match status" value="1"/>
</dbReference>
<accession>A0A8S9G6Q1</accession>
<dbReference type="EMBL" id="QGKW02002005">
    <property type="protein sequence ID" value="KAF2540287.1"/>
    <property type="molecule type" value="Genomic_DNA"/>
</dbReference>
<keyword evidence="4" id="KW-0446">Lipid-binding</keyword>
<name>A0A8S9G6Q1_BRACR</name>
<dbReference type="Proteomes" id="UP000712281">
    <property type="component" value="Unassembled WGS sequence"/>
</dbReference>
<keyword evidence="3" id="KW-0677">Repeat</keyword>
<evidence type="ECO:0000256" key="1">
    <source>
        <dbReference type="ARBA" id="ARBA00005567"/>
    </source>
</evidence>
<dbReference type="Pfam" id="PF24681">
    <property type="entry name" value="Kelch_KLHDC2_KLHL20_DRC7"/>
    <property type="match status" value="1"/>
</dbReference>
<dbReference type="Pfam" id="PF24922">
    <property type="entry name" value="ACBP4_C"/>
    <property type="match status" value="2"/>
</dbReference>
<feature type="compositionally biased region" description="Basic and acidic residues" evidence="6">
    <location>
        <begin position="688"/>
        <end position="705"/>
    </location>
</feature>
<evidence type="ECO:0000259" key="7">
    <source>
        <dbReference type="PROSITE" id="PS51228"/>
    </source>
</evidence>
<dbReference type="Pfam" id="PF00887">
    <property type="entry name" value="ACBP"/>
    <property type="match status" value="1"/>
</dbReference>
<dbReference type="InterPro" id="IPR056819">
    <property type="entry name" value="ACBP4-6_C"/>
</dbReference>
<dbReference type="GO" id="GO:0005829">
    <property type="term" value="C:cytosol"/>
    <property type="evidence" value="ECO:0007669"/>
    <property type="project" value="TreeGrafter"/>
</dbReference>
<dbReference type="Gene3D" id="2.120.10.80">
    <property type="entry name" value="Kelch-type beta propeller"/>
    <property type="match status" value="1"/>
</dbReference>
<evidence type="ECO:0000256" key="5">
    <source>
        <dbReference type="SAM" id="Coils"/>
    </source>
</evidence>
<evidence type="ECO:0000256" key="4">
    <source>
        <dbReference type="ARBA" id="ARBA00023121"/>
    </source>
</evidence>
<evidence type="ECO:0000256" key="3">
    <source>
        <dbReference type="ARBA" id="ARBA00022737"/>
    </source>
</evidence>
<reference evidence="8" key="1">
    <citation type="submission" date="2019-12" db="EMBL/GenBank/DDBJ databases">
        <title>Genome sequencing and annotation of Brassica cretica.</title>
        <authorList>
            <person name="Studholme D.J."/>
            <person name="Sarris P.F."/>
        </authorList>
    </citation>
    <scope>NUCLEOTIDE SEQUENCE</scope>
    <source>
        <strain evidence="8">PFS-001/15</strain>
        <tissue evidence="8">Leaf</tissue>
    </source>
</reference>
<evidence type="ECO:0000313" key="9">
    <source>
        <dbReference type="Proteomes" id="UP000712281"/>
    </source>
</evidence>
<feature type="region of interest" description="Disordered" evidence="6">
    <location>
        <begin position="685"/>
        <end position="710"/>
    </location>
</feature>
<dbReference type="PANTHER" id="PTHR46093">
    <property type="entry name" value="ACYL-COA-BINDING DOMAIN-CONTAINING PROTEIN 5"/>
    <property type="match status" value="1"/>
</dbReference>
<proteinExistence type="inferred from homology"/>
<dbReference type="GO" id="GO:0000062">
    <property type="term" value="F:fatty-acyl-CoA binding"/>
    <property type="evidence" value="ECO:0007669"/>
    <property type="project" value="InterPro"/>
</dbReference>
<keyword evidence="2" id="KW-0880">Kelch repeat</keyword>
<organism evidence="8 9">
    <name type="scientific">Brassica cretica</name>
    <name type="common">Mustard</name>
    <dbReference type="NCBI Taxonomy" id="69181"/>
    <lineage>
        <taxon>Eukaryota</taxon>
        <taxon>Viridiplantae</taxon>
        <taxon>Streptophyta</taxon>
        <taxon>Embryophyta</taxon>
        <taxon>Tracheophyta</taxon>
        <taxon>Spermatophyta</taxon>
        <taxon>Magnoliopsida</taxon>
        <taxon>eudicotyledons</taxon>
        <taxon>Gunneridae</taxon>
        <taxon>Pentapetalae</taxon>
        <taxon>rosids</taxon>
        <taxon>malvids</taxon>
        <taxon>Brassicales</taxon>
        <taxon>Brassicaceae</taxon>
        <taxon>Brassiceae</taxon>
        <taxon>Brassica</taxon>
    </lineage>
</organism>
<evidence type="ECO:0000313" key="8">
    <source>
        <dbReference type="EMBL" id="KAF2540287.1"/>
    </source>
</evidence>
<feature type="region of interest" description="Disordered" evidence="6">
    <location>
        <begin position="745"/>
        <end position="782"/>
    </location>
</feature>
<keyword evidence="5" id="KW-0175">Coiled coil</keyword>
<dbReference type="PROSITE" id="PS51228">
    <property type="entry name" value="ACB_2"/>
    <property type="match status" value="1"/>
</dbReference>
<evidence type="ECO:0000256" key="6">
    <source>
        <dbReference type="SAM" id="MobiDB-lite"/>
    </source>
</evidence>
<dbReference type="GO" id="GO:0006869">
    <property type="term" value="P:lipid transport"/>
    <property type="evidence" value="ECO:0007669"/>
    <property type="project" value="TreeGrafter"/>
</dbReference>
<evidence type="ECO:0000256" key="2">
    <source>
        <dbReference type="ARBA" id="ARBA00022441"/>
    </source>
</evidence>
<feature type="coiled-coil region" evidence="5">
    <location>
        <begin position="432"/>
        <end position="532"/>
    </location>
</feature>
<protein>
    <recommendedName>
        <fullName evidence="7">ACB domain-containing protein</fullName>
    </recommendedName>
</protein>
<gene>
    <name evidence="8" type="ORF">F2Q68_00033178</name>
</gene>
<dbReference type="SUPFAM" id="SSF117281">
    <property type="entry name" value="Kelch motif"/>
    <property type="match status" value="1"/>
</dbReference>
<comment type="caution">
    <text evidence="8">The sequence shown here is derived from an EMBL/GenBank/DDBJ whole genome shotgun (WGS) entry which is preliminary data.</text>
</comment>
<dbReference type="InterPro" id="IPR000582">
    <property type="entry name" value="Acyl-CoA-binding_protein"/>
</dbReference>
<feature type="domain" description="ACB" evidence="7">
    <location>
        <begin position="12"/>
        <end position="106"/>
    </location>
</feature>
<dbReference type="InterPro" id="IPR014352">
    <property type="entry name" value="FERM/acyl-CoA-bd_prot_sf"/>
</dbReference>
<dbReference type="InterPro" id="IPR035984">
    <property type="entry name" value="Acyl-CoA-binding_sf"/>
</dbReference>
<comment type="similarity">
    <text evidence="1">Belongs to the ACBP family.</text>
</comment>
<dbReference type="Gene3D" id="1.20.80.10">
    <property type="match status" value="1"/>
</dbReference>
<sequence>MAMARATSGPAYPERFYAAASYVGFDGSDSSAKHVSSKFSDDTSLILYALYQQATVGPCNTPKPSAWRPVEQSKWQSWQGLGTMPSIEAMRLFVKILEANNREEENPSWYSRASNDIPDPVIDVQINTTKEEPVVENGNSFSETKTVSAENGHLAETQDKDVVSEDPNTVFVYNQWTAPQTSGQRPKPRYEHGAAVIQDKMYIYGGNHNGRYLDLQSGFKLLSTCRGVSPSPRSDHAAAVHAERYLLIFGGGSHATCFGDLHVLDLQTMEWSRPAQQGEAPTPRSGHAGVTIGENWFIVGGGDNKSGASESVVLNMSTLSWSVIASVEGRVPLASEGLSLLVSSYNGEDVIVAFGGYNGRYNNEINLLKPSHKSTLQQKTIEAPLPGSLSAVNNATTRDIESEVSQEGRVREIAMDNVSPGSKVEVNNEHIIATLKSEKEEVEASLNKEKLQTQQLRQELSEAESRNSDLHKELQSVRGQLQAEQSRCFKLEVDVAELRQKLQTLETLQKELELLQRQKAASEQASTNAKRQSSGGASESVVLNMSTLSWSVIASVEGRVPLASEGLSLVVSSNNGEDVLVAFGGYNGRYNNEINLLKPSHKSTLQQKTVEAPLPGSLSAVNNATTRDIESEVSQEGRVREIAMDNVSPGSKVEVNNEHIIATLKSEKEELEASLNKEKLQTQQLRQELSEAESRNTDLHKELQSDRGQLQAEQSRCFKLEVDVAELRQKLQTLETLQKELELLQRQKAASEQASTNAKRQSSGGVWGWLAGSPQEKDDDSP</sequence>
<feature type="compositionally biased region" description="Polar residues" evidence="6">
    <location>
        <begin position="748"/>
        <end position="764"/>
    </location>
</feature>